<gene>
    <name evidence="1" type="ORF">Pint_27406</name>
</gene>
<organism evidence="1 2">
    <name type="scientific">Pistacia integerrima</name>
    <dbReference type="NCBI Taxonomy" id="434235"/>
    <lineage>
        <taxon>Eukaryota</taxon>
        <taxon>Viridiplantae</taxon>
        <taxon>Streptophyta</taxon>
        <taxon>Embryophyta</taxon>
        <taxon>Tracheophyta</taxon>
        <taxon>Spermatophyta</taxon>
        <taxon>Magnoliopsida</taxon>
        <taxon>eudicotyledons</taxon>
        <taxon>Gunneridae</taxon>
        <taxon>Pentapetalae</taxon>
        <taxon>rosids</taxon>
        <taxon>malvids</taxon>
        <taxon>Sapindales</taxon>
        <taxon>Anacardiaceae</taxon>
        <taxon>Pistacia</taxon>
    </lineage>
</organism>
<comment type="caution">
    <text evidence="1">The sequence shown here is derived from an EMBL/GenBank/DDBJ whole genome shotgun (WGS) entry which is preliminary data.</text>
</comment>
<dbReference type="Proteomes" id="UP001163603">
    <property type="component" value="Chromosome 5"/>
</dbReference>
<proteinExistence type="predicted"/>
<reference evidence="2" key="1">
    <citation type="journal article" date="2023" name="G3 (Bethesda)">
        <title>Genome assembly and association tests identify interacting loci associated with vigor, precocity, and sex in interspecific pistachio rootstocks.</title>
        <authorList>
            <person name="Palmer W."/>
            <person name="Jacygrad E."/>
            <person name="Sagayaradj S."/>
            <person name="Cavanaugh K."/>
            <person name="Han R."/>
            <person name="Bertier L."/>
            <person name="Beede B."/>
            <person name="Kafkas S."/>
            <person name="Golino D."/>
            <person name="Preece J."/>
            <person name="Michelmore R."/>
        </authorList>
    </citation>
    <scope>NUCLEOTIDE SEQUENCE [LARGE SCALE GENOMIC DNA]</scope>
</reference>
<accession>A0ACC0YQD1</accession>
<protein>
    <submittedName>
        <fullName evidence="1">Uncharacterized protein</fullName>
    </submittedName>
</protein>
<evidence type="ECO:0000313" key="2">
    <source>
        <dbReference type="Proteomes" id="UP001163603"/>
    </source>
</evidence>
<keyword evidence="2" id="KW-1185">Reference proteome</keyword>
<evidence type="ECO:0000313" key="1">
    <source>
        <dbReference type="EMBL" id="KAJ0040415.1"/>
    </source>
</evidence>
<dbReference type="EMBL" id="CM047740">
    <property type="protein sequence ID" value="KAJ0040415.1"/>
    <property type="molecule type" value="Genomic_DNA"/>
</dbReference>
<name>A0ACC0YQD1_9ROSI</name>
<sequence length="85" mass="9770">MIKVMYSLSSVKYFFPSIYSAMESASALQFLKDKTILVTGATGFLAKVFVEKILRIQPNLKKLYLLVRAEDTKSAMKRFYNELYA</sequence>